<sequence length="1351" mass="150178">MYSDDMAFMDFYDDQQNSKEVVIYFIQDGVSSSKEMLQAFSVCQDAKFKPKIISEDMIPEIKLGRNIVFVMENFCGDTFDFLASKECLVVGPSCLHACFTNAIPIPNNNSAVFNIAMRGFVICTTNLSPEYKKEIKKLVGFMGGIYSDQLTLAVTHLLADKITSICTGKYQKAVDNNIPIVRPEWILKCWELSRMGQKAPDPIGFRLPPFQGMHITCSNLSQVAKKKLHMLIEANGGVYLRTLELNKTVVLVIGEPEGKKWQHAQQWEIPCVSPSWIYESVERGVAVPSKNHLVVGRPKCSTPTNAGEHNSFMSCSDISVVPMAAEKSRIDETNTSIASTSSLKLFKAEEKRTPLRPLPDGEYKKLLEEINMFDVKAAGPFLDGCKIYLSGFSSQECEKLKRLINSGGATLFTSLSDNLSHVVVGDFSAADAKELANLIARPHVVKLQWLIQCLKERHLVGVENFLCLQSAPVPPASPLSHKGLKLLKSQSGIEEVGVGAANQTDLRASVSRKLFVKAQKVTAVKTPEKSSTEQNQVDFSALERRAQEELLREKENAVKSHRELVEKNSNAAEIPTTSEGARVSMQDQSNISEQSTWEQFFQGLTFEILGYDEIEQIKESIEKAGGKVISKGHLNEIPDFTIVPVEGADLKPTSKNVVSIIFVEDCYDHDCLIKELEYYHRPLPGLLNAEKKLEGAIFALSGFGRAERRLLVYVASNLGAVVQDMFSRSDHPDKGVKRSTHLLCKEATGKKYEAALKWGIPVETPEWLISQIQNKTEDNTSHDRSLSCSINAVANNDMSANNPSRHDESVAEPMELESSSCGPNDVTPLNAALKRMSVPGSAGFSPFHVETPDTPYGKIFSENTPSPTTRKRWKQWIDGLPDLYEGSPGSNAPRNRRPSTPLEVIKKQLWSKCGGVKIDGIEQHTGKLLKQGPYSEWAKDSESESGSKNNSIVSEKENLNNLNDPDSIFSALQAKISESQLVSQNVIDELKKAESLEELSPHLKQRLSNRISQPPIRQHQSPTREWGNDNQGGHFNENNVVMWDFSSNGKNSWAEKPTAVTEADEPNSSLATSGKSVTTPQPSSASKSLVTETANKNATTDRVVNKKSPIIKTQRLENTVVVDESTKVFLLSGLSAEAKQKYEGIIRHLGGGVTQCPTYDPATTHIIIEKPIRSEKLLCCIASGKWVLHTSYLDSCYETRQFLPEEEYEWGNQRSVMRLPKVKEGSTEAGLVAASYKWRKRKQDMGSTSPFRDMKVCLVTVENKKPQFTRLLEAGGAQIFQQCDILKCNFVIWEEGKIEIPVPLKELASKKVHVVQPVFLGEFLVKATPPSDHYPPSYVAVIKQMRQRCKQ</sequence>
<protein>
    <recommendedName>
        <fullName evidence="3">BRCT domain-containing protein</fullName>
    </recommendedName>
</protein>
<dbReference type="CDD" id="cd17738">
    <property type="entry name" value="BRCT_TopBP1_rpt7"/>
    <property type="match status" value="1"/>
</dbReference>
<name>A0A9P0EIJ9_NEZVI</name>
<dbReference type="InterPro" id="IPR036420">
    <property type="entry name" value="BRCT_dom_sf"/>
</dbReference>
<accession>A0A9P0EIJ9</accession>
<dbReference type="InterPro" id="IPR059215">
    <property type="entry name" value="BRCT2_TopBP1-like"/>
</dbReference>
<proteinExistence type="predicted"/>
<dbReference type="SMART" id="SM00292">
    <property type="entry name" value="BRCT"/>
    <property type="match status" value="7"/>
</dbReference>
<dbReference type="Pfam" id="PF00533">
    <property type="entry name" value="BRCT"/>
    <property type="match status" value="3"/>
</dbReference>
<dbReference type="PANTHER" id="PTHR13561">
    <property type="entry name" value="DNA REPLICATION REGULATOR DPB11-RELATED"/>
    <property type="match status" value="1"/>
</dbReference>
<dbReference type="CDD" id="cd17731">
    <property type="entry name" value="BRCT_TopBP1_rpt2_like"/>
    <property type="match status" value="2"/>
</dbReference>
<evidence type="ECO:0000259" key="3">
    <source>
        <dbReference type="PROSITE" id="PS50172"/>
    </source>
</evidence>
<dbReference type="EMBL" id="OV725079">
    <property type="protein sequence ID" value="CAH1395016.1"/>
    <property type="molecule type" value="Genomic_DNA"/>
</dbReference>
<evidence type="ECO:0000313" key="4">
    <source>
        <dbReference type="EMBL" id="CAH1395016.1"/>
    </source>
</evidence>
<dbReference type="GO" id="GO:0007095">
    <property type="term" value="P:mitotic G2 DNA damage checkpoint signaling"/>
    <property type="evidence" value="ECO:0007669"/>
    <property type="project" value="TreeGrafter"/>
</dbReference>
<dbReference type="PANTHER" id="PTHR13561:SF20">
    <property type="entry name" value="DNA TOPOISOMERASE 2-BINDING PROTEIN 1"/>
    <property type="match status" value="1"/>
</dbReference>
<dbReference type="SUPFAM" id="SSF52113">
    <property type="entry name" value="BRCT domain"/>
    <property type="match status" value="5"/>
</dbReference>
<keyword evidence="1" id="KW-0677">Repeat</keyword>
<feature type="domain" description="BRCT" evidence="3">
    <location>
        <begin position="1124"/>
        <end position="1210"/>
    </location>
</feature>
<dbReference type="CDD" id="cd17718">
    <property type="entry name" value="BRCT_TopBP1_rpt3"/>
    <property type="match status" value="1"/>
</dbReference>
<evidence type="ECO:0000256" key="2">
    <source>
        <dbReference type="SAM" id="MobiDB-lite"/>
    </source>
</evidence>
<keyword evidence="5" id="KW-1185">Reference proteome</keyword>
<dbReference type="FunFam" id="3.40.50.10190:FF:000018">
    <property type="entry name" value="DNA topoisomerase 2-binding protein 1"/>
    <property type="match status" value="1"/>
</dbReference>
<feature type="domain" description="BRCT" evidence="3">
    <location>
        <begin position="117"/>
        <end position="189"/>
    </location>
</feature>
<dbReference type="Gene3D" id="3.40.50.10190">
    <property type="entry name" value="BRCT domain"/>
    <property type="match status" value="8"/>
</dbReference>
<dbReference type="Pfam" id="PF12738">
    <property type="entry name" value="PTCB-BRCT"/>
    <property type="match status" value="2"/>
</dbReference>
<dbReference type="PROSITE" id="PS50172">
    <property type="entry name" value="BRCT"/>
    <property type="match status" value="5"/>
</dbReference>
<gene>
    <name evidence="4" type="ORF">NEZAVI_LOCUS5363</name>
</gene>
<feature type="compositionally biased region" description="Polar residues" evidence="2">
    <location>
        <begin position="1066"/>
        <end position="1102"/>
    </location>
</feature>
<dbReference type="GO" id="GO:0006270">
    <property type="term" value="P:DNA replication initiation"/>
    <property type="evidence" value="ECO:0007669"/>
    <property type="project" value="TreeGrafter"/>
</dbReference>
<dbReference type="InterPro" id="IPR001357">
    <property type="entry name" value="BRCT_dom"/>
</dbReference>
<evidence type="ECO:0000256" key="1">
    <source>
        <dbReference type="ARBA" id="ARBA00022737"/>
    </source>
</evidence>
<dbReference type="Proteomes" id="UP001152798">
    <property type="component" value="Chromosome 3"/>
</dbReference>
<dbReference type="OrthoDB" id="251770at2759"/>
<evidence type="ECO:0000313" key="5">
    <source>
        <dbReference type="Proteomes" id="UP001152798"/>
    </source>
</evidence>
<organism evidence="4 5">
    <name type="scientific">Nezara viridula</name>
    <name type="common">Southern green stink bug</name>
    <name type="synonym">Cimex viridulus</name>
    <dbReference type="NCBI Taxonomy" id="85310"/>
    <lineage>
        <taxon>Eukaryota</taxon>
        <taxon>Metazoa</taxon>
        <taxon>Ecdysozoa</taxon>
        <taxon>Arthropoda</taxon>
        <taxon>Hexapoda</taxon>
        <taxon>Insecta</taxon>
        <taxon>Pterygota</taxon>
        <taxon>Neoptera</taxon>
        <taxon>Paraneoptera</taxon>
        <taxon>Hemiptera</taxon>
        <taxon>Heteroptera</taxon>
        <taxon>Panheteroptera</taxon>
        <taxon>Pentatomomorpha</taxon>
        <taxon>Pentatomoidea</taxon>
        <taxon>Pentatomidae</taxon>
        <taxon>Pentatominae</taxon>
        <taxon>Nezara</taxon>
    </lineage>
</organism>
<feature type="domain" description="BRCT" evidence="3">
    <location>
        <begin position="205"/>
        <end position="294"/>
    </location>
</feature>
<dbReference type="GO" id="GO:0033314">
    <property type="term" value="P:mitotic DNA replication checkpoint signaling"/>
    <property type="evidence" value="ECO:0007669"/>
    <property type="project" value="TreeGrafter"/>
</dbReference>
<feature type="domain" description="BRCT" evidence="3">
    <location>
        <begin position="688"/>
        <end position="775"/>
    </location>
</feature>
<feature type="region of interest" description="Disordered" evidence="2">
    <location>
        <begin position="1053"/>
        <end position="1102"/>
    </location>
</feature>
<feature type="domain" description="BRCT" evidence="3">
    <location>
        <begin position="377"/>
        <end position="467"/>
    </location>
</feature>
<reference evidence="4" key="1">
    <citation type="submission" date="2022-01" db="EMBL/GenBank/DDBJ databases">
        <authorList>
            <person name="King R."/>
        </authorList>
    </citation>
    <scope>NUCLEOTIDE SEQUENCE</scope>
</reference>